<evidence type="ECO:0000256" key="1">
    <source>
        <dbReference type="SAM" id="Phobius"/>
    </source>
</evidence>
<keyword evidence="1" id="KW-0812">Transmembrane</keyword>
<keyword evidence="1" id="KW-0472">Membrane</keyword>
<feature type="transmembrane region" description="Helical" evidence="1">
    <location>
        <begin position="67"/>
        <end position="84"/>
    </location>
</feature>
<proteinExistence type="predicted"/>
<evidence type="ECO:0000313" key="2">
    <source>
        <dbReference type="EMBL" id="RZD18387.1"/>
    </source>
</evidence>
<evidence type="ECO:0000313" key="3">
    <source>
        <dbReference type="Proteomes" id="UP000319296"/>
    </source>
</evidence>
<reference evidence="2 3" key="1">
    <citation type="journal article" date="2019" name="ISME J.">
        <title>Insights into ecological role of a new deltaproteobacterial order Candidatus Acidulodesulfobacterales by metagenomics and metatranscriptomics.</title>
        <authorList>
            <person name="Tan S."/>
            <person name="Liu J."/>
            <person name="Fang Y."/>
            <person name="Hedlund B.P."/>
            <person name="Lian Z.H."/>
            <person name="Huang L.Y."/>
            <person name="Li J.T."/>
            <person name="Huang L.N."/>
            <person name="Li W.J."/>
            <person name="Jiang H.C."/>
            <person name="Dong H.L."/>
            <person name="Shu W.S."/>
        </authorList>
    </citation>
    <scope>NUCLEOTIDE SEQUENCE [LARGE SCALE GENOMIC DNA]</scope>
    <source>
        <strain evidence="2">AP1</strain>
    </source>
</reference>
<name>A0A519BM83_9DELT</name>
<organism evidence="2 3">
    <name type="scientific">Candidatus Acididesulfobacter diazotrophicus</name>
    <dbReference type="NCBI Taxonomy" id="2597226"/>
    <lineage>
        <taxon>Bacteria</taxon>
        <taxon>Deltaproteobacteria</taxon>
        <taxon>Candidatus Acidulodesulfobacterales</taxon>
        <taxon>Candidatus Acididesulfobacter</taxon>
    </lineage>
</organism>
<gene>
    <name evidence="2" type="ORF">EVG15_06505</name>
</gene>
<protein>
    <submittedName>
        <fullName evidence="2">DUF3426 domain-containing protein</fullName>
    </submittedName>
</protein>
<comment type="caution">
    <text evidence="2">The sequence shown here is derived from an EMBL/GenBank/DDBJ whole genome shotgun (WGS) entry which is preliminary data.</text>
</comment>
<dbReference type="Proteomes" id="UP000319296">
    <property type="component" value="Unassembled WGS sequence"/>
</dbReference>
<sequence length="222" mass="25758">MERWTLGDDNHQEGKDKNIDFTLDDFSENINGQNVRKKLSETSENNKFQKKNNQNRKIRYNTVGKKIFYIFLSIAAIISIYYIFKTFYPSNNIHIKIFNLKTKLYRSKTLPENNLLITGFLSNNNKFPIGFVKLKCDLYSSKNIILATKYVYAGNSININKLKTMSNVSINQATQNKNGNNMSDLEILPQRPIKFMVVFLNVPTGTKNFSVNVSHFYVIKKK</sequence>
<dbReference type="AlphaFoldDB" id="A0A519BM83"/>
<dbReference type="EMBL" id="SGBB01000010">
    <property type="protein sequence ID" value="RZD18387.1"/>
    <property type="molecule type" value="Genomic_DNA"/>
</dbReference>
<accession>A0A519BM83</accession>
<keyword evidence="1" id="KW-1133">Transmembrane helix</keyword>